<reference evidence="1 2" key="1">
    <citation type="journal article" date="2023" name="Life. Sci Alliance">
        <title>Evolutionary insights into 3D genome organization and epigenetic landscape of Vigna mungo.</title>
        <authorList>
            <person name="Junaid A."/>
            <person name="Singh B."/>
            <person name="Bhatia S."/>
        </authorList>
    </citation>
    <scope>NUCLEOTIDE SEQUENCE [LARGE SCALE GENOMIC DNA]</scope>
    <source>
        <strain evidence="1">Urdbean</strain>
    </source>
</reference>
<dbReference type="EMBL" id="CP144694">
    <property type="protein sequence ID" value="WVZ02930.1"/>
    <property type="molecule type" value="Genomic_DNA"/>
</dbReference>
<evidence type="ECO:0000313" key="1">
    <source>
        <dbReference type="EMBL" id="WVZ02930.1"/>
    </source>
</evidence>
<dbReference type="Proteomes" id="UP001374535">
    <property type="component" value="Chromosome 7"/>
</dbReference>
<protein>
    <submittedName>
        <fullName evidence="1">Uncharacterized protein</fullName>
    </submittedName>
</protein>
<gene>
    <name evidence="1" type="ORF">V8G54_023736</name>
</gene>
<proteinExistence type="predicted"/>
<dbReference type="AlphaFoldDB" id="A0AAQ3N590"/>
<name>A0AAQ3N590_VIGMU</name>
<keyword evidence="2" id="KW-1185">Reference proteome</keyword>
<accession>A0AAQ3N590</accession>
<sequence length="316" mass="33770">MREDKPSLFQFPNSKVKDQAIHSLEDALVPPSRILADPPGYDVDAAPASLPNPLPTCDVDDDAPLAANADAPLPDAPLLADAPLSKLGHWLICLKLRIDLVVILLVHIPASSVFDDYTYLNALLDDELDAHDDSYATFDDVKVYMIDFENACTDLGLELELEFVEFLNSVELSNEKLTGCTCLGGGCEICEEINAAICSASNSFADVKEEFIICKLDGNDPGDAADEPVEIRGINEVADTNSREATTTKVPSVGVVTVVEGVAVDVEVMAEVAVEVVVPDAEVVEEVGDAEVVEEVGDAEVVEEVADAEVAEEEVI</sequence>
<evidence type="ECO:0000313" key="2">
    <source>
        <dbReference type="Proteomes" id="UP001374535"/>
    </source>
</evidence>
<organism evidence="1 2">
    <name type="scientific">Vigna mungo</name>
    <name type="common">Black gram</name>
    <name type="synonym">Phaseolus mungo</name>
    <dbReference type="NCBI Taxonomy" id="3915"/>
    <lineage>
        <taxon>Eukaryota</taxon>
        <taxon>Viridiplantae</taxon>
        <taxon>Streptophyta</taxon>
        <taxon>Embryophyta</taxon>
        <taxon>Tracheophyta</taxon>
        <taxon>Spermatophyta</taxon>
        <taxon>Magnoliopsida</taxon>
        <taxon>eudicotyledons</taxon>
        <taxon>Gunneridae</taxon>
        <taxon>Pentapetalae</taxon>
        <taxon>rosids</taxon>
        <taxon>fabids</taxon>
        <taxon>Fabales</taxon>
        <taxon>Fabaceae</taxon>
        <taxon>Papilionoideae</taxon>
        <taxon>50 kb inversion clade</taxon>
        <taxon>NPAAA clade</taxon>
        <taxon>indigoferoid/millettioid clade</taxon>
        <taxon>Phaseoleae</taxon>
        <taxon>Vigna</taxon>
    </lineage>
</organism>